<gene>
    <name evidence="2" type="ORF">BGC33_14415</name>
</gene>
<name>A0A1J5U6X1_9GAMM</name>
<keyword evidence="1" id="KW-1133">Transmembrane helix</keyword>
<dbReference type="OrthoDB" id="9815340at2"/>
<sequence>MIDGIDYYPQQKKRRNKKGFIKLTIILFLVLITLIVAYYLFYDEKIPKKPNISSIVIKEPETEKTKVVPIIKMRKVQPKESETLEYLDEII</sequence>
<evidence type="ECO:0000256" key="1">
    <source>
        <dbReference type="SAM" id="Phobius"/>
    </source>
</evidence>
<feature type="transmembrane region" description="Helical" evidence="1">
    <location>
        <begin position="20"/>
        <end position="41"/>
    </location>
</feature>
<keyword evidence="1" id="KW-0472">Membrane</keyword>
<evidence type="ECO:0000313" key="2">
    <source>
        <dbReference type="EMBL" id="OIR24145.1"/>
    </source>
</evidence>
<protein>
    <submittedName>
        <fullName evidence="2">Uncharacterized protein</fullName>
    </submittedName>
</protein>
<accession>A0A1J5U6X1</accession>
<dbReference type="Proteomes" id="UP000182798">
    <property type="component" value="Unassembled WGS sequence"/>
</dbReference>
<organism evidence="2 3">
    <name type="scientific">Bathymodiolus thermophilus thioautotrophic gill symbiont</name>
    <dbReference type="NCBI Taxonomy" id="2360"/>
    <lineage>
        <taxon>Bacteria</taxon>
        <taxon>Pseudomonadati</taxon>
        <taxon>Pseudomonadota</taxon>
        <taxon>Gammaproteobacteria</taxon>
        <taxon>sulfur-oxidizing symbionts</taxon>
    </lineage>
</organism>
<proteinExistence type="predicted"/>
<reference evidence="3" key="1">
    <citation type="submission" date="2016-09" db="EMBL/GenBank/DDBJ databases">
        <title>Genome Sequence of Bathymodiolus thermophilus sulfur-oxidizing gill endosymbiont.</title>
        <authorList>
            <person name="Ponnudurai R."/>
            <person name="Kleiner M."/>
            <person name="Sayavedra L."/>
            <person name="Thuermer A."/>
            <person name="Felbeck H."/>
            <person name="Schlueter R."/>
            <person name="Schweder T."/>
            <person name="Markert S."/>
        </authorList>
    </citation>
    <scope>NUCLEOTIDE SEQUENCE [LARGE SCALE GENOMIC DNA]</scope>
    <source>
        <strain evidence="3">BAT/CrabSpa'14</strain>
    </source>
</reference>
<dbReference type="EMBL" id="MIQH01000839">
    <property type="protein sequence ID" value="OIR24145.1"/>
    <property type="molecule type" value="Genomic_DNA"/>
</dbReference>
<dbReference type="RefSeq" id="WP_071564955.1">
    <property type="nucleotide sequence ID" value="NZ_CAESAR020000084.1"/>
</dbReference>
<keyword evidence="1" id="KW-0812">Transmembrane</keyword>
<evidence type="ECO:0000313" key="3">
    <source>
        <dbReference type="Proteomes" id="UP000182798"/>
    </source>
</evidence>
<comment type="caution">
    <text evidence="2">The sequence shown here is derived from an EMBL/GenBank/DDBJ whole genome shotgun (WGS) entry which is preliminary data.</text>
</comment>
<dbReference type="AlphaFoldDB" id="A0A1J5U6X1"/>